<dbReference type="Pfam" id="PF11268">
    <property type="entry name" value="DUF3071"/>
    <property type="match status" value="1"/>
</dbReference>
<keyword evidence="4" id="KW-1185">Reference proteome</keyword>
<proteinExistence type="predicted"/>
<evidence type="ECO:0000313" key="3">
    <source>
        <dbReference type="EMBL" id="GAA4264868.1"/>
    </source>
</evidence>
<accession>A0ABP8DYF5</accession>
<gene>
    <name evidence="3" type="primary">sepH</name>
    <name evidence="3" type="ORF">GCM10022256_04800</name>
</gene>
<name>A0ABP8DYF5_9MICO</name>
<feature type="region of interest" description="Disordered" evidence="1">
    <location>
        <begin position="34"/>
        <end position="53"/>
    </location>
</feature>
<organism evidence="3 4">
    <name type="scientific">Frondihabitans peucedani</name>
    <dbReference type="NCBI Taxonomy" id="598626"/>
    <lineage>
        <taxon>Bacteria</taxon>
        <taxon>Bacillati</taxon>
        <taxon>Actinomycetota</taxon>
        <taxon>Actinomycetes</taxon>
        <taxon>Micrococcales</taxon>
        <taxon>Microbacteriaceae</taxon>
        <taxon>Frondihabitans</taxon>
    </lineage>
</organism>
<feature type="compositionally biased region" description="Acidic residues" evidence="1">
    <location>
        <begin position="312"/>
        <end position="325"/>
    </location>
</feature>
<protein>
    <submittedName>
        <fullName evidence="3">Septation protein SepH</fullName>
    </submittedName>
</protein>
<dbReference type="NCBIfam" id="NF040712">
    <property type="entry name" value="SepH"/>
    <property type="match status" value="1"/>
</dbReference>
<feature type="compositionally biased region" description="Basic and acidic residues" evidence="1">
    <location>
        <begin position="326"/>
        <end position="343"/>
    </location>
</feature>
<dbReference type="InterPro" id="IPR021421">
    <property type="entry name" value="DUF3071"/>
</dbReference>
<dbReference type="Proteomes" id="UP001501594">
    <property type="component" value="Unassembled WGS sequence"/>
</dbReference>
<dbReference type="EMBL" id="BAABAU010000001">
    <property type="protein sequence ID" value="GAA4264868.1"/>
    <property type="molecule type" value="Genomic_DNA"/>
</dbReference>
<comment type="caution">
    <text evidence="3">The sequence shown here is derived from an EMBL/GenBank/DDBJ whole genome shotgun (WGS) entry which is preliminary data.</text>
</comment>
<evidence type="ECO:0000313" key="4">
    <source>
        <dbReference type="Proteomes" id="UP001501594"/>
    </source>
</evidence>
<dbReference type="InterPro" id="IPR047682">
    <property type="entry name" value="SepH-like"/>
</dbReference>
<reference evidence="4" key="1">
    <citation type="journal article" date="2019" name="Int. J. Syst. Evol. Microbiol.">
        <title>The Global Catalogue of Microorganisms (GCM) 10K type strain sequencing project: providing services to taxonomists for standard genome sequencing and annotation.</title>
        <authorList>
            <consortium name="The Broad Institute Genomics Platform"/>
            <consortium name="The Broad Institute Genome Sequencing Center for Infectious Disease"/>
            <person name="Wu L."/>
            <person name="Ma J."/>
        </authorList>
    </citation>
    <scope>NUCLEOTIDE SEQUENCE [LARGE SCALE GENOMIC DNA]</scope>
    <source>
        <strain evidence="4">JCM 17442</strain>
    </source>
</reference>
<evidence type="ECO:0000259" key="2">
    <source>
        <dbReference type="Pfam" id="PF11268"/>
    </source>
</evidence>
<evidence type="ECO:0000256" key="1">
    <source>
        <dbReference type="SAM" id="MobiDB-lite"/>
    </source>
</evidence>
<dbReference type="RefSeq" id="WP_344793440.1">
    <property type="nucleotide sequence ID" value="NZ_BAABAU010000001.1"/>
</dbReference>
<feature type="compositionally biased region" description="Basic and acidic residues" evidence="1">
    <location>
        <begin position="279"/>
        <end position="288"/>
    </location>
</feature>
<feature type="region of interest" description="Disordered" evidence="1">
    <location>
        <begin position="165"/>
        <end position="407"/>
    </location>
</feature>
<sequence length="407" mass="44099">MQELRVIGVESGALLVSTDAGSEFRLPVTHSLQSQLRQANPEHTPAAPPKVSPREIQASIRGGRTAEQIVADTGADLDYVRRFEGPVLDERAFVLETARSVSVSVVGMAEAPGGSARFGDVIDTRLDEAEATDRQWTSYKDPALGWIVHVAYTTQEIEREASWRFDPKRQALSPESGDAQTLSRQDGKHTSLVPRLRAVGGDSLPDESGRFDSGAFEPAPVAPETTVPGDDTPESVAIGARAREGRSAASVAAMNRAPEAEPSHNQTADLLEALRRRRGERESARFDGDGESDAQARAAHPSTGSLRVIDVPLDDFDGPETSEPADAERSGRPEWSERPESPRATKPLATHPTASRRTETQDDTAGQQEQRRPERQKSTSGSRRKGRASMPSWDEIVFGARSDDDPA</sequence>
<feature type="domain" description="DUF3071" evidence="2">
    <location>
        <begin position="1"/>
        <end position="165"/>
    </location>
</feature>